<evidence type="ECO:0000256" key="9">
    <source>
        <dbReference type="ARBA" id="ARBA00023136"/>
    </source>
</evidence>
<sequence length="329" mass="36883">MQTLVSKVSGDSVFQESSPFDTAQTTNGWAVRRECAYPLYAIFLIYSSPHEWKRRAAIRDSLFDERDKAFFNWTGVFLVKQSPEDSVHAFWTRLEADALGDVLLLPNGNQDASPDKLLLGMQWIQRHCSGALYVIKTDDDIMVQPFVLFQYLTNNVEPHGRSLHCTLKVKASGTGSTTSLTRGGALDAVPREADSSAAAGPMLRKSCAGRAIIMTLPNLHSIVLASKALPSSLGLKTSYVTGELAVAAGLRHVDLGNRVAWWDLEAYWFVDGYQIFFRLRGTFDATTLRRALWHHSFWYEALENDRVRELLSLRPKKAPFSAATEELFY</sequence>
<proteinExistence type="inferred from homology"/>
<gene>
    <name evidence="11" type="ORF">V5799_019792</name>
</gene>
<dbReference type="AlphaFoldDB" id="A0AAQ4EVW6"/>
<dbReference type="PANTHER" id="PTHR11214:SF376">
    <property type="entry name" value="HEXOSYLTRANSFERASE"/>
    <property type="match status" value="1"/>
</dbReference>
<evidence type="ECO:0000313" key="11">
    <source>
        <dbReference type="EMBL" id="KAK8778867.1"/>
    </source>
</evidence>
<organism evidence="11 12">
    <name type="scientific">Amblyomma americanum</name>
    <name type="common">Lone star tick</name>
    <dbReference type="NCBI Taxonomy" id="6943"/>
    <lineage>
        <taxon>Eukaryota</taxon>
        <taxon>Metazoa</taxon>
        <taxon>Ecdysozoa</taxon>
        <taxon>Arthropoda</taxon>
        <taxon>Chelicerata</taxon>
        <taxon>Arachnida</taxon>
        <taxon>Acari</taxon>
        <taxon>Parasitiformes</taxon>
        <taxon>Ixodida</taxon>
        <taxon>Ixodoidea</taxon>
        <taxon>Ixodidae</taxon>
        <taxon>Amblyomminae</taxon>
        <taxon>Amblyomma</taxon>
    </lineage>
</organism>
<dbReference type="GO" id="GO:0006493">
    <property type="term" value="P:protein O-linked glycosylation"/>
    <property type="evidence" value="ECO:0007669"/>
    <property type="project" value="TreeGrafter"/>
</dbReference>
<dbReference type="PANTHER" id="PTHR11214">
    <property type="entry name" value="BETA-1,3-N-ACETYLGLUCOSAMINYLTRANSFERASE"/>
    <property type="match status" value="1"/>
</dbReference>
<comment type="subcellular location">
    <subcellularLocation>
        <location evidence="1 10">Golgi apparatus membrane</location>
        <topology evidence="1 10">Single-pass type II membrane protein</topology>
    </subcellularLocation>
</comment>
<dbReference type="GO" id="GO:0016758">
    <property type="term" value="F:hexosyltransferase activity"/>
    <property type="evidence" value="ECO:0007669"/>
    <property type="project" value="InterPro"/>
</dbReference>
<dbReference type="GO" id="GO:0000139">
    <property type="term" value="C:Golgi membrane"/>
    <property type="evidence" value="ECO:0007669"/>
    <property type="project" value="UniProtKB-SubCell"/>
</dbReference>
<evidence type="ECO:0000256" key="10">
    <source>
        <dbReference type="RuleBase" id="RU363063"/>
    </source>
</evidence>
<keyword evidence="5" id="KW-0812">Transmembrane</keyword>
<dbReference type="Proteomes" id="UP001321473">
    <property type="component" value="Unassembled WGS sequence"/>
</dbReference>
<evidence type="ECO:0000256" key="6">
    <source>
        <dbReference type="ARBA" id="ARBA00022968"/>
    </source>
</evidence>
<dbReference type="Pfam" id="PF01762">
    <property type="entry name" value="Galactosyl_T"/>
    <property type="match status" value="1"/>
</dbReference>
<keyword evidence="4" id="KW-0808">Transferase</keyword>
<evidence type="ECO:0000256" key="8">
    <source>
        <dbReference type="ARBA" id="ARBA00023034"/>
    </source>
</evidence>
<keyword evidence="12" id="KW-1185">Reference proteome</keyword>
<keyword evidence="6" id="KW-0735">Signal-anchor</keyword>
<dbReference type="EC" id="2.4.1.-" evidence="10"/>
<evidence type="ECO:0000313" key="12">
    <source>
        <dbReference type="Proteomes" id="UP001321473"/>
    </source>
</evidence>
<reference evidence="11 12" key="1">
    <citation type="journal article" date="2023" name="Arcadia Sci">
        <title>De novo assembly of a long-read Amblyomma americanum tick genome.</title>
        <authorList>
            <person name="Chou S."/>
            <person name="Poskanzer K.E."/>
            <person name="Rollins M."/>
            <person name="Thuy-Boun P.S."/>
        </authorList>
    </citation>
    <scope>NUCLEOTIDE SEQUENCE [LARGE SCALE GENOMIC DNA]</scope>
    <source>
        <strain evidence="11">F_SG_1</strain>
        <tissue evidence="11">Salivary glands</tissue>
    </source>
</reference>
<dbReference type="InterPro" id="IPR002659">
    <property type="entry name" value="Glyco_trans_31"/>
</dbReference>
<keyword evidence="3 10" id="KW-0328">Glycosyltransferase</keyword>
<comment type="similarity">
    <text evidence="2 10">Belongs to the glycosyltransferase 31 family.</text>
</comment>
<accession>A0AAQ4EVW6</accession>
<evidence type="ECO:0000256" key="4">
    <source>
        <dbReference type="ARBA" id="ARBA00022679"/>
    </source>
</evidence>
<keyword evidence="7" id="KW-1133">Transmembrane helix</keyword>
<name>A0AAQ4EVW6_AMBAM</name>
<protein>
    <recommendedName>
        <fullName evidence="10">Hexosyltransferase</fullName>
        <ecNumber evidence="10">2.4.1.-</ecNumber>
    </recommendedName>
</protein>
<keyword evidence="9" id="KW-0472">Membrane</keyword>
<evidence type="ECO:0000256" key="2">
    <source>
        <dbReference type="ARBA" id="ARBA00008661"/>
    </source>
</evidence>
<evidence type="ECO:0000256" key="1">
    <source>
        <dbReference type="ARBA" id="ARBA00004323"/>
    </source>
</evidence>
<dbReference type="EMBL" id="JARKHS020010334">
    <property type="protein sequence ID" value="KAK8778867.1"/>
    <property type="molecule type" value="Genomic_DNA"/>
</dbReference>
<evidence type="ECO:0000256" key="7">
    <source>
        <dbReference type="ARBA" id="ARBA00022989"/>
    </source>
</evidence>
<keyword evidence="8 10" id="KW-0333">Golgi apparatus</keyword>
<comment type="caution">
    <text evidence="11">The sequence shown here is derived from an EMBL/GenBank/DDBJ whole genome shotgun (WGS) entry which is preliminary data.</text>
</comment>
<evidence type="ECO:0000256" key="5">
    <source>
        <dbReference type="ARBA" id="ARBA00022692"/>
    </source>
</evidence>
<evidence type="ECO:0000256" key="3">
    <source>
        <dbReference type="ARBA" id="ARBA00022676"/>
    </source>
</evidence>